<protein>
    <recommendedName>
        <fullName evidence="2">Tyr recombinase domain-containing protein</fullName>
    </recommendedName>
</protein>
<organism evidence="3 4">
    <name type="scientific">Prosthecobacter debontii</name>
    <dbReference type="NCBI Taxonomy" id="48467"/>
    <lineage>
        <taxon>Bacteria</taxon>
        <taxon>Pseudomonadati</taxon>
        <taxon>Verrucomicrobiota</taxon>
        <taxon>Verrucomicrobiia</taxon>
        <taxon>Verrucomicrobiales</taxon>
        <taxon>Verrucomicrobiaceae</taxon>
        <taxon>Prosthecobacter</taxon>
    </lineage>
</organism>
<evidence type="ECO:0000256" key="1">
    <source>
        <dbReference type="ARBA" id="ARBA00023172"/>
    </source>
</evidence>
<proteinExistence type="predicted"/>
<dbReference type="AlphaFoldDB" id="A0A1T4XHH9"/>
<dbReference type="InterPro" id="IPR013762">
    <property type="entry name" value="Integrase-like_cat_sf"/>
</dbReference>
<evidence type="ECO:0000259" key="2">
    <source>
        <dbReference type="PROSITE" id="PS51898"/>
    </source>
</evidence>
<dbReference type="InterPro" id="IPR002104">
    <property type="entry name" value="Integrase_catalytic"/>
</dbReference>
<keyword evidence="1" id="KW-0233">DNA recombination</keyword>
<feature type="domain" description="Tyr recombinase" evidence="2">
    <location>
        <begin position="235"/>
        <end position="398"/>
    </location>
</feature>
<dbReference type="GO" id="GO:0015074">
    <property type="term" value="P:DNA integration"/>
    <property type="evidence" value="ECO:0007669"/>
    <property type="project" value="InterPro"/>
</dbReference>
<dbReference type="InterPro" id="IPR011010">
    <property type="entry name" value="DNA_brk_join_enz"/>
</dbReference>
<dbReference type="InterPro" id="IPR050090">
    <property type="entry name" value="Tyrosine_recombinase_XerCD"/>
</dbReference>
<reference evidence="4" key="1">
    <citation type="submission" date="2017-02" db="EMBL/GenBank/DDBJ databases">
        <authorList>
            <person name="Varghese N."/>
            <person name="Submissions S."/>
        </authorList>
    </citation>
    <scope>NUCLEOTIDE SEQUENCE [LARGE SCALE GENOMIC DNA]</scope>
    <source>
        <strain evidence="4">ATCC 700200</strain>
    </source>
</reference>
<sequence length="401" mass="45694">MAKGQSRTQKVKYGGVTVLVRPRNDGRWVIYWREARRPRQTTAQTEKEAVEVAKEKAREISGKQGGRVVTIEDSQVLELVRKLAGNRPAFAWLREMEDCQTRLKGASIPRAVQHFLASGAADLVQVTFATAKDSYLQTFNTPGMSKFSSKAPRQELAAFDASHTGVMLEEITKPVLQQWIARPVKGDESPSRNTFNNRVKTWKAFLNWCQEPEQKMLAPGEPHAAASIERLEVRTNPKIWTSEVARAILAILPETLRPYLIIGCWFGPRPTEIERVRWELFDWKRGYLHIDDTVAEKTPDQRFVPMCPLARKLLEPWKDAKGLCCPPNPQHKISKLARAAKIITKWEVDVMRHSYISYQIANGVSKGQVAEWTGNSETIIKKHYRRPLRREDGKAWFAVAA</sequence>
<dbReference type="STRING" id="48467.SAMN02745166_01519"/>
<dbReference type="OrthoDB" id="197284at2"/>
<dbReference type="PANTHER" id="PTHR30349:SF88">
    <property type="entry name" value="BLL1584 PROTEIN"/>
    <property type="match status" value="1"/>
</dbReference>
<dbReference type="Gene3D" id="1.10.443.10">
    <property type="entry name" value="Intergrase catalytic core"/>
    <property type="match status" value="1"/>
</dbReference>
<gene>
    <name evidence="3" type="ORF">SAMN02745166_01519</name>
</gene>
<accession>A0A1T4XHH9</accession>
<dbReference type="GO" id="GO:0003677">
    <property type="term" value="F:DNA binding"/>
    <property type="evidence" value="ECO:0007669"/>
    <property type="project" value="InterPro"/>
</dbReference>
<evidence type="ECO:0000313" key="4">
    <source>
        <dbReference type="Proteomes" id="UP000190774"/>
    </source>
</evidence>
<dbReference type="Proteomes" id="UP000190774">
    <property type="component" value="Unassembled WGS sequence"/>
</dbReference>
<dbReference type="PANTHER" id="PTHR30349">
    <property type="entry name" value="PHAGE INTEGRASE-RELATED"/>
    <property type="match status" value="1"/>
</dbReference>
<dbReference type="PROSITE" id="PS51898">
    <property type="entry name" value="TYR_RECOMBINASE"/>
    <property type="match status" value="1"/>
</dbReference>
<evidence type="ECO:0000313" key="3">
    <source>
        <dbReference type="EMBL" id="SKA88989.1"/>
    </source>
</evidence>
<name>A0A1T4XHH9_9BACT</name>
<dbReference type="EMBL" id="FUYE01000004">
    <property type="protein sequence ID" value="SKA88989.1"/>
    <property type="molecule type" value="Genomic_DNA"/>
</dbReference>
<dbReference type="GO" id="GO:0006310">
    <property type="term" value="P:DNA recombination"/>
    <property type="evidence" value="ECO:0007669"/>
    <property type="project" value="UniProtKB-KW"/>
</dbReference>
<dbReference type="SUPFAM" id="SSF56349">
    <property type="entry name" value="DNA breaking-rejoining enzymes"/>
    <property type="match status" value="1"/>
</dbReference>
<dbReference type="RefSeq" id="WP_078812722.1">
    <property type="nucleotide sequence ID" value="NZ_FUYE01000004.1"/>
</dbReference>
<keyword evidence="4" id="KW-1185">Reference proteome</keyword>